<name>A0ABU6UV12_9FABA</name>
<dbReference type="EMBL" id="JASCZI010122158">
    <property type="protein sequence ID" value="MED6163808.1"/>
    <property type="molecule type" value="Genomic_DNA"/>
</dbReference>
<sequence>MPPSYSLVIQDWSLQGTNLKRNPPLLTCFNKQSLEWKWLKRARETRRSQAKPRMPFLDPVRTHQRASAYAPIALGGTPRVDFEANVYAPEAPVRMHQCSQASINR</sequence>
<protein>
    <submittedName>
        <fullName evidence="1">Uncharacterized protein</fullName>
    </submittedName>
</protein>
<organism evidence="1 2">
    <name type="scientific">Stylosanthes scabra</name>
    <dbReference type="NCBI Taxonomy" id="79078"/>
    <lineage>
        <taxon>Eukaryota</taxon>
        <taxon>Viridiplantae</taxon>
        <taxon>Streptophyta</taxon>
        <taxon>Embryophyta</taxon>
        <taxon>Tracheophyta</taxon>
        <taxon>Spermatophyta</taxon>
        <taxon>Magnoliopsida</taxon>
        <taxon>eudicotyledons</taxon>
        <taxon>Gunneridae</taxon>
        <taxon>Pentapetalae</taxon>
        <taxon>rosids</taxon>
        <taxon>fabids</taxon>
        <taxon>Fabales</taxon>
        <taxon>Fabaceae</taxon>
        <taxon>Papilionoideae</taxon>
        <taxon>50 kb inversion clade</taxon>
        <taxon>dalbergioids sensu lato</taxon>
        <taxon>Dalbergieae</taxon>
        <taxon>Pterocarpus clade</taxon>
        <taxon>Stylosanthes</taxon>
    </lineage>
</organism>
<keyword evidence="2" id="KW-1185">Reference proteome</keyword>
<reference evidence="1 2" key="1">
    <citation type="journal article" date="2023" name="Plants (Basel)">
        <title>Bridging the Gap: Combining Genomics and Transcriptomics Approaches to Understand Stylosanthes scabra, an Orphan Legume from the Brazilian Caatinga.</title>
        <authorList>
            <person name="Ferreira-Neto J.R.C."/>
            <person name="da Silva M.D."/>
            <person name="Binneck E."/>
            <person name="de Melo N.F."/>
            <person name="da Silva R.H."/>
            <person name="de Melo A.L.T.M."/>
            <person name="Pandolfi V."/>
            <person name="Bustamante F.O."/>
            <person name="Brasileiro-Vidal A.C."/>
            <person name="Benko-Iseppon A.M."/>
        </authorList>
    </citation>
    <scope>NUCLEOTIDE SEQUENCE [LARGE SCALE GENOMIC DNA]</scope>
    <source>
        <tissue evidence="1">Leaves</tissue>
    </source>
</reference>
<gene>
    <name evidence="1" type="ORF">PIB30_083635</name>
</gene>
<accession>A0ABU6UV12</accession>
<dbReference type="Proteomes" id="UP001341840">
    <property type="component" value="Unassembled WGS sequence"/>
</dbReference>
<proteinExistence type="predicted"/>
<evidence type="ECO:0000313" key="1">
    <source>
        <dbReference type="EMBL" id="MED6163808.1"/>
    </source>
</evidence>
<comment type="caution">
    <text evidence="1">The sequence shown here is derived from an EMBL/GenBank/DDBJ whole genome shotgun (WGS) entry which is preliminary data.</text>
</comment>
<evidence type="ECO:0000313" key="2">
    <source>
        <dbReference type="Proteomes" id="UP001341840"/>
    </source>
</evidence>